<dbReference type="SUPFAM" id="SSF49870">
    <property type="entry name" value="Osmotin, thaumatin-like protein"/>
    <property type="match status" value="1"/>
</dbReference>
<dbReference type="PIRSF" id="PIRSF002703">
    <property type="entry name" value="Thaumatin"/>
    <property type="match status" value="1"/>
</dbReference>
<protein>
    <recommendedName>
        <fullName evidence="4">Thaumatin-like protein</fullName>
    </recommendedName>
</protein>
<dbReference type="PANTHER" id="PTHR31048">
    <property type="entry name" value="OS03G0233200 PROTEIN"/>
    <property type="match status" value="1"/>
</dbReference>
<reference evidence="2 3" key="1">
    <citation type="submission" date="2021-05" db="EMBL/GenBank/DDBJ databases">
        <title>Genome Assembly of Synthetic Allotetraploid Brassica napus Reveals Homoeologous Exchanges between Subgenomes.</title>
        <authorList>
            <person name="Davis J.T."/>
        </authorList>
    </citation>
    <scope>NUCLEOTIDE SEQUENCE [LARGE SCALE GENOMIC DNA]</scope>
    <source>
        <strain evidence="3">cv. Da-Ae</strain>
        <tissue evidence="2">Seedling</tissue>
    </source>
</reference>
<feature type="non-terminal residue" evidence="2">
    <location>
        <position position="1"/>
    </location>
</feature>
<accession>A0ABQ7ZTM3</accession>
<evidence type="ECO:0000313" key="2">
    <source>
        <dbReference type="EMBL" id="KAH0883605.1"/>
    </source>
</evidence>
<evidence type="ECO:0000313" key="3">
    <source>
        <dbReference type="Proteomes" id="UP000824890"/>
    </source>
</evidence>
<sequence>TSRNFTIEDKCDYTVWPVASTLSSVGFSLSPTGFIPRKGEAGVINAPPSWTGRFWAGHSAPPTQPEVSHAPQETAVPEKSSAPDTDYLFPEFALDGATGKDSYDVSVVAGYNLPMQIVPLDEKTCSSTGCVMDLKVTCPFELRVTTTNTSLVACMNACQKLKLPEYCCTGDYSSPDKCKPSLYSQNFKSVSQALIATSTTIAPS</sequence>
<evidence type="ECO:0000256" key="1">
    <source>
        <dbReference type="SAM" id="MobiDB-lite"/>
    </source>
</evidence>
<dbReference type="InterPro" id="IPR001938">
    <property type="entry name" value="Thaumatin"/>
</dbReference>
<feature type="region of interest" description="Disordered" evidence="1">
    <location>
        <begin position="57"/>
        <end position="82"/>
    </location>
</feature>
<proteinExistence type="predicted"/>
<organism evidence="2 3">
    <name type="scientific">Brassica napus</name>
    <name type="common">Rape</name>
    <dbReference type="NCBI Taxonomy" id="3708"/>
    <lineage>
        <taxon>Eukaryota</taxon>
        <taxon>Viridiplantae</taxon>
        <taxon>Streptophyta</taxon>
        <taxon>Embryophyta</taxon>
        <taxon>Tracheophyta</taxon>
        <taxon>Spermatophyta</taxon>
        <taxon>Magnoliopsida</taxon>
        <taxon>eudicotyledons</taxon>
        <taxon>Gunneridae</taxon>
        <taxon>Pentapetalae</taxon>
        <taxon>rosids</taxon>
        <taxon>malvids</taxon>
        <taxon>Brassicales</taxon>
        <taxon>Brassicaceae</taxon>
        <taxon>Brassiceae</taxon>
        <taxon>Brassica</taxon>
    </lineage>
</organism>
<dbReference type="Gene3D" id="2.60.110.10">
    <property type="entry name" value="Thaumatin"/>
    <property type="match status" value="1"/>
</dbReference>
<comment type="caution">
    <text evidence="2">The sequence shown here is derived from an EMBL/GenBank/DDBJ whole genome shotgun (WGS) entry which is preliminary data.</text>
</comment>
<dbReference type="Pfam" id="PF00314">
    <property type="entry name" value="Thaumatin"/>
    <property type="match status" value="1"/>
</dbReference>
<dbReference type="Proteomes" id="UP000824890">
    <property type="component" value="Unassembled WGS sequence"/>
</dbReference>
<dbReference type="SMART" id="SM00205">
    <property type="entry name" value="THN"/>
    <property type="match status" value="1"/>
</dbReference>
<gene>
    <name evidence="2" type="ORF">HID58_059701</name>
</gene>
<dbReference type="EMBL" id="JAGKQM010000014">
    <property type="protein sequence ID" value="KAH0883605.1"/>
    <property type="molecule type" value="Genomic_DNA"/>
</dbReference>
<dbReference type="InterPro" id="IPR037176">
    <property type="entry name" value="Osmotin/thaumatin-like_sf"/>
</dbReference>
<evidence type="ECO:0008006" key="4">
    <source>
        <dbReference type="Google" id="ProtNLM"/>
    </source>
</evidence>
<dbReference type="PROSITE" id="PS51367">
    <property type="entry name" value="THAUMATIN_2"/>
    <property type="match status" value="1"/>
</dbReference>
<name>A0ABQ7ZTM3_BRANA</name>
<keyword evidence="3" id="KW-1185">Reference proteome</keyword>
<dbReference type="PRINTS" id="PR00347">
    <property type="entry name" value="THAUMATIN"/>
</dbReference>